<dbReference type="InterPro" id="IPR043504">
    <property type="entry name" value="Peptidase_S1_PA_chymotrypsin"/>
</dbReference>
<keyword evidence="1" id="KW-1015">Disulfide bond</keyword>
<feature type="domain" description="Peptidase S1" evidence="5">
    <location>
        <begin position="27"/>
        <end position="275"/>
    </location>
</feature>
<feature type="chain" id="PRO_5026874000" evidence="4">
    <location>
        <begin position="21"/>
        <end position="277"/>
    </location>
</feature>
<keyword evidence="6" id="KW-1185">Reference proteome</keyword>
<evidence type="ECO:0000259" key="5">
    <source>
        <dbReference type="PROSITE" id="PS50240"/>
    </source>
</evidence>
<dbReference type="InterPro" id="IPR009003">
    <property type="entry name" value="Peptidase_S1_PA"/>
</dbReference>
<sequence>MRAVLVFSVVVAALMGAASADMIDPEIVGGDEASPGQFPWQAGLRVNVLKDGVAKAAFCGASLIAEDWVVTAAHCADPPMMQVVNFTVTLGAHEINNPDEGHVTIDVDMDKVFVNPKWGGILSGSLAGDIALMKLKTKAPLSDKIRIIRLPREEQKKDSFWRKTVTISGWGQEHTGDKAISPVLRYTSNKIVSNFYCKFRFFFMIVGDGNICMSGWGWKGACHGDSGGPMVIYEDDGPTLVGVTSFGFGLACNWGWPSAYTRVTTYLDWVQDTIKNN</sequence>
<dbReference type="OrthoDB" id="5565075at2759"/>
<dbReference type="FunFam" id="2.40.10.10:FF:000068">
    <property type="entry name" value="transmembrane protease serine 2"/>
    <property type="match status" value="1"/>
</dbReference>
<evidence type="ECO:0000313" key="6">
    <source>
        <dbReference type="Proteomes" id="UP000504606"/>
    </source>
</evidence>
<dbReference type="GO" id="GO:0004252">
    <property type="term" value="F:serine-type endopeptidase activity"/>
    <property type="evidence" value="ECO:0007669"/>
    <property type="project" value="InterPro"/>
</dbReference>
<dbReference type="SUPFAM" id="SSF50494">
    <property type="entry name" value="Trypsin-like serine proteases"/>
    <property type="match status" value="1"/>
</dbReference>
<dbReference type="SMART" id="SM00020">
    <property type="entry name" value="Tryp_SPc"/>
    <property type="match status" value="1"/>
</dbReference>
<evidence type="ECO:0000256" key="1">
    <source>
        <dbReference type="ARBA" id="ARBA00023157"/>
    </source>
</evidence>
<dbReference type="GeneID" id="113203541"/>
<evidence type="ECO:0000256" key="2">
    <source>
        <dbReference type="ARBA" id="ARBA00024195"/>
    </source>
</evidence>
<feature type="signal peptide" evidence="4">
    <location>
        <begin position="1"/>
        <end position="20"/>
    </location>
</feature>
<keyword evidence="3" id="KW-0378">Hydrolase</keyword>
<dbReference type="PROSITE" id="PS00135">
    <property type="entry name" value="TRYPSIN_SER"/>
    <property type="match status" value="1"/>
</dbReference>
<keyword evidence="4" id="KW-0732">Signal</keyword>
<dbReference type="PRINTS" id="PR00722">
    <property type="entry name" value="CHYMOTRYPSIN"/>
</dbReference>
<dbReference type="KEGG" id="foc:113203541"/>
<gene>
    <name evidence="7" type="primary">LOC113203541</name>
</gene>
<dbReference type="PANTHER" id="PTHR24256">
    <property type="entry name" value="TRYPTASE-RELATED"/>
    <property type="match status" value="1"/>
</dbReference>
<name>A0A6J1S0D6_FRAOC</name>
<protein>
    <submittedName>
        <fullName evidence="7">Brachyurin</fullName>
    </submittedName>
</protein>
<dbReference type="InterPro" id="IPR051487">
    <property type="entry name" value="Ser/Thr_Proteases_Immune/Dev"/>
</dbReference>
<keyword evidence="3" id="KW-0645">Protease</keyword>
<dbReference type="RefSeq" id="XP_026274078.1">
    <property type="nucleotide sequence ID" value="XM_026418293.2"/>
</dbReference>
<dbReference type="PROSITE" id="PS00134">
    <property type="entry name" value="TRYPSIN_HIS"/>
    <property type="match status" value="1"/>
</dbReference>
<proteinExistence type="inferred from homology"/>
<dbReference type="AlphaFoldDB" id="A0A6J1S0D6"/>
<keyword evidence="3" id="KW-0720">Serine protease</keyword>
<reference evidence="7" key="1">
    <citation type="submission" date="2025-08" db="UniProtKB">
        <authorList>
            <consortium name="RefSeq"/>
        </authorList>
    </citation>
    <scope>IDENTIFICATION</scope>
    <source>
        <tissue evidence="7">Whole organism</tissue>
    </source>
</reference>
<evidence type="ECO:0000256" key="4">
    <source>
        <dbReference type="SAM" id="SignalP"/>
    </source>
</evidence>
<comment type="similarity">
    <text evidence="2">Belongs to the peptidase S1 family. CLIP subfamily.</text>
</comment>
<dbReference type="Proteomes" id="UP000504606">
    <property type="component" value="Unplaced"/>
</dbReference>
<dbReference type="InterPro" id="IPR033116">
    <property type="entry name" value="TRYPSIN_SER"/>
</dbReference>
<organism evidence="6 7">
    <name type="scientific">Frankliniella occidentalis</name>
    <name type="common">Western flower thrips</name>
    <name type="synonym">Euthrips occidentalis</name>
    <dbReference type="NCBI Taxonomy" id="133901"/>
    <lineage>
        <taxon>Eukaryota</taxon>
        <taxon>Metazoa</taxon>
        <taxon>Ecdysozoa</taxon>
        <taxon>Arthropoda</taxon>
        <taxon>Hexapoda</taxon>
        <taxon>Insecta</taxon>
        <taxon>Pterygota</taxon>
        <taxon>Neoptera</taxon>
        <taxon>Paraneoptera</taxon>
        <taxon>Thysanoptera</taxon>
        <taxon>Terebrantia</taxon>
        <taxon>Thripoidea</taxon>
        <taxon>Thripidae</taxon>
        <taxon>Frankliniella</taxon>
    </lineage>
</organism>
<dbReference type="InterPro" id="IPR001314">
    <property type="entry name" value="Peptidase_S1A"/>
</dbReference>
<evidence type="ECO:0000256" key="3">
    <source>
        <dbReference type="RuleBase" id="RU363034"/>
    </source>
</evidence>
<accession>A0A6J1S0D6</accession>
<dbReference type="PROSITE" id="PS50240">
    <property type="entry name" value="TRYPSIN_DOM"/>
    <property type="match status" value="1"/>
</dbReference>
<dbReference type="Pfam" id="PF00089">
    <property type="entry name" value="Trypsin"/>
    <property type="match status" value="1"/>
</dbReference>
<dbReference type="InterPro" id="IPR001254">
    <property type="entry name" value="Trypsin_dom"/>
</dbReference>
<dbReference type="InterPro" id="IPR018114">
    <property type="entry name" value="TRYPSIN_HIS"/>
</dbReference>
<dbReference type="Gene3D" id="2.40.10.10">
    <property type="entry name" value="Trypsin-like serine proteases"/>
    <property type="match status" value="1"/>
</dbReference>
<evidence type="ECO:0000313" key="7">
    <source>
        <dbReference type="RefSeq" id="XP_026274078.1"/>
    </source>
</evidence>
<dbReference type="CDD" id="cd00190">
    <property type="entry name" value="Tryp_SPc"/>
    <property type="match status" value="1"/>
</dbReference>
<dbReference type="GO" id="GO:0006508">
    <property type="term" value="P:proteolysis"/>
    <property type="evidence" value="ECO:0007669"/>
    <property type="project" value="UniProtKB-KW"/>
</dbReference>